<dbReference type="InterPro" id="IPR017969">
    <property type="entry name" value="Heavy-metal-associated_CS"/>
</dbReference>
<dbReference type="OrthoDB" id="9813965at2"/>
<proteinExistence type="predicted"/>
<dbReference type="SUPFAM" id="SSF55008">
    <property type="entry name" value="HMA, heavy metal-associated domain"/>
    <property type="match status" value="1"/>
</dbReference>
<feature type="domain" description="HMA" evidence="3">
    <location>
        <begin position="4"/>
        <end position="69"/>
    </location>
</feature>
<dbReference type="PANTHER" id="PTHR46594">
    <property type="entry name" value="P-TYPE CATION-TRANSPORTING ATPASE"/>
    <property type="match status" value="1"/>
</dbReference>
<dbReference type="InterPro" id="IPR001802">
    <property type="entry name" value="MerP/CopZ"/>
</dbReference>
<organism evidence="4 5">
    <name type="scientific">Anaerobium acetethylicum</name>
    <dbReference type="NCBI Taxonomy" id="1619234"/>
    <lineage>
        <taxon>Bacteria</taxon>
        <taxon>Bacillati</taxon>
        <taxon>Bacillota</taxon>
        <taxon>Clostridia</taxon>
        <taxon>Lachnospirales</taxon>
        <taxon>Lachnospiraceae</taxon>
        <taxon>Anaerobium</taxon>
    </lineage>
</organism>
<dbReference type="FunFam" id="3.30.70.100:FF:000001">
    <property type="entry name" value="ATPase copper transporting beta"/>
    <property type="match status" value="1"/>
</dbReference>
<evidence type="ECO:0000256" key="1">
    <source>
        <dbReference type="ARBA" id="ARBA00015313"/>
    </source>
</evidence>
<evidence type="ECO:0000313" key="4">
    <source>
        <dbReference type="EMBL" id="SCP98557.1"/>
    </source>
</evidence>
<keyword evidence="5" id="KW-1185">Reference proteome</keyword>
<dbReference type="AlphaFoldDB" id="A0A1D3TWG5"/>
<dbReference type="Proteomes" id="UP000199315">
    <property type="component" value="Unassembled WGS sequence"/>
</dbReference>
<evidence type="ECO:0000313" key="5">
    <source>
        <dbReference type="Proteomes" id="UP000199315"/>
    </source>
</evidence>
<reference evidence="4 5" key="1">
    <citation type="submission" date="2016-09" db="EMBL/GenBank/DDBJ databases">
        <authorList>
            <person name="Capua I."/>
            <person name="De Benedictis P."/>
            <person name="Joannis T."/>
            <person name="Lombin L.H."/>
            <person name="Cattoli G."/>
        </authorList>
    </citation>
    <scope>NUCLEOTIDE SEQUENCE [LARGE SCALE GENOMIC DNA]</scope>
    <source>
        <strain evidence="4 5">GluBS11</strain>
    </source>
</reference>
<dbReference type="PROSITE" id="PS50846">
    <property type="entry name" value="HMA_2"/>
    <property type="match status" value="1"/>
</dbReference>
<dbReference type="PROSITE" id="PS01047">
    <property type="entry name" value="HMA_1"/>
    <property type="match status" value="1"/>
</dbReference>
<dbReference type="GO" id="GO:0046872">
    <property type="term" value="F:metal ion binding"/>
    <property type="evidence" value="ECO:0007669"/>
    <property type="project" value="UniProtKB-KW"/>
</dbReference>
<dbReference type="InterPro" id="IPR006121">
    <property type="entry name" value="HMA_dom"/>
</dbReference>
<protein>
    <recommendedName>
        <fullName evidence="1">Copper chaperone CopZ</fullName>
    </recommendedName>
</protein>
<dbReference type="CDD" id="cd00371">
    <property type="entry name" value="HMA"/>
    <property type="match status" value="1"/>
</dbReference>
<dbReference type="PANTHER" id="PTHR46594:SF4">
    <property type="entry name" value="P-TYPE CATION-TRANSPORTING ATPASE"/>
    <property type="match status" value="1"/>
</dbReference>
<keyword evidence="2" id="KW-0479">Metal-binding</keyword>
<dbReference type="PRINTS" id="PR00946">
    <property type="entry name" value="HGSCAVENGER"/>
</dbReference>
<sequence>MPIKTVKLYVEGMSCSHCEKAVKEALISKNGVLNAEVDLIGKTATVRFETDLTNEEVLIEAIEEAGYIV</sequence>
<dbReference type="Pfam" id="PF00403">
    <property type="entry name" value="HMA"/>
    <property type="match status" value="1"/>
</dbReference>
<dbReference type="EMBL" id="FMKA01000022">
    <property type="protein sequence ID" value="SCP98557.1"/>
    <property type="molecule type" value="Genomic_DNA"/>
</dbReference>
<evidence type="ECO:0000259" key="3">
    <source>
        <dbReference type="PROSITE" id="PS50846"/>
    </source>
</evidence>
<name>A0A1D3TWG5_9FIRM</name>
<dbReference type="InterPro" id="IPR036163">
    <property type="entry name" value="HMA_dom_sf"/>
</dbReference>
<dbReference type="RefSeq" id="WP_091235593.1">
    <property type="nucleotide sequence ID" value="NZ_FMKA01000022.1"/>
</dbReference>
<dbReference type="STRING" id="1619234.SAMN05421730_102235"/>
<gene>
    <name evidence="4" type="ORF">SAMN05421730_102235</name>
</gene>
<dbReference type="Gene3D" id="3.30.70.100">
    <property type="match status" value="1"/>
</dbReference>
<accession>A0A1D3TWG5</accession>
<evidence type="ECO:0000256" key="2">
    <source>
        <dbReference type="ARBA" id="ARBA00022723"/>
    </source>
</evidence>